<name>A0A654EJT4_ARATH</name>
<sequence>MDNYCVPSTSTTGLVFSATSSMNASSGFHLTVNSPTSVTGLKHEASLAVDWSVEEQYILEKGLSKFKDEPQVTKYVKIAATLPDKSVRDVAMRCKWMTQKRRKGEEHSTGTKVSYRKVVDLPPKLNMFSTEPQQNATYAMNHMCQSARMPFEGLSDAVMERLRQNAQAFSQISSNLSVCKPQDNVSLFYMARNNISAILNDMKEMPGIISRMPPLPVSINNDLASSLMTSATQVSNLAFSLKDIPEYGTMILYKNIALNLVNDGNTMFDAEILYHSLEHLSEAGAKKLMGEETGF</sequence>
<reference evidence="1 2" key="1">
    <citation type="submission" date="2019-11" db="EMBL/GenBank/DDBJ databases">
        <authorList>
            <person name="Jiao W.-B."/>
            <person name="Schneeberger K."/>
        </authorList>
    </citation>
    <scope>NUCLEOTIDE SEQUENCE [LARGE SCALE GENOMIC DNA]</scope>
    <source>
        <strain evidence="2">cv. An-1</strain>
    </source>
</reference>
<dbReference type="Proteomes" id="UP000426265">
    <property type="component" value="Unassembled WGS sequence"/>
</dbReference>
<dbReference type="InterPro" id="IPR022228">
    <property type="entry name" value="DUF3755"/>
</dbReference>
<dbReference type="Gene3D" id="1.10.10.60">
    <property type="entry name" value="Homeodomain-like"/>
    <property type="match status" value="1"/>
</dbReference>
<accession>A0A654EJT4</accession>
<organism evidence="1 2">
    <name type="scientific">Arabidopsis thaliana</name>
    <name type="common">Mouse-ear cress</name>
    <dbReference type="NCBI Taxonomy" id="3702"/>
    <lineage>
        <taxon>Eukaryota</taxon>
        <taxon>Viridiplantae</taxon>
        <taxon>Streptophyta</taxon>
        <taxon>Embryophyta</taxon>
        <taxon>Tracheophyta</taxon>
        <taxon>Spermatophyta</taxon>
        <taxon>Magnoliopsida</taxon>
        <taxon>eudicotyledons</taxon>
        <taxon>Gunneridae</taxon>
        <taxon>Pentapetalae</taxon>
        <taxon>rosids</taxon>
        <taxon>malvids</taxon>
        <taxon>Brassicales</taxon>
        <taxon>Brassicaceae</taxon>
        <taxon>Camelineae</taxon>
        <taxon>Arabidopsis</taxon>
    </lineage>
</organism>
<dbReference type="PANTHER" id="PTHR14000:SF6">
    <property type="entry name" value="OS02G0631200 PROTEIN"/>
    <property type="match status" value="1"/>
</dbReference>
<dbReference type="EMBL" id="CACRSJ010000104">
    <property type="protein sequence ID" value="VYS49563.1"/>
    <property type="molecule type" value="Genomic_DNA"/>
</dbReference>
<gene>
    <name evidence="1" type="ORF">AN1_LOCUS5040</name>
</gene>
<dbReference type="ExpressionAtlas" id="A0A654EJT4">
    <property type="expression patterns" value="baseline and differential"/>
</dbReference>
<evidence type="ECO:0000313" key="2">
    <source>
        <dbReference type="Proteomes" id="UP000426265"/>
    </source>
</evidence>
<evidence type="ECO:0000313" key="1">
    <source>
        <dbReference type="EMBL" id="VYS49563.1"/>
    </source>
</evidence>
<dbReference type="AlphaFoldDB" id="A0A654EJT4"/>
<protein>
    <submittedName>
        <fullName evidence="1">Uncharacterized protein</fullName>
    </submittedName>
</protein>
<dbReference type="PANTHER" id="PTHR14000">
    <property type="entry name" value="FINGER CCCH DOMAIN PROTEIN, PUTATIVE (DUF3755)-RELATED"/>
    <property type="match status" value="1"/>
</dbReference>
<dbReference type="Pfam" id="PF12579">
    <property type="entry name" value="DUF3755"/>
    <property type="match status" value="1"/>
</dbReference>
<proteinExistence type="predicted"/>